<dbReference type="PANTHER" id="PTHR43546:SF7">
    <property type="entry name" value="METALLO-BETA-LACTAMASE DOMAIN-CONTAINING PROTEIN"/>
    <property type="match status" value="1"/>
</dbReference>
<keyword evidence="2" id="KW-0378">Hydrolase</keyword>
<accession>A0A2V4AN89</accession>
<evidence type="ECO:0000313" key="2">
    <source>
        <dbReference type="EMBL" id="PXY22170.1"/>
    </source>
</evidence>
<dbReference type="OrthoDB" id="3204284at2"/>
<dbReference type="EMBL" id="MASW01000005">
    <property type="protein sequence ID" value="PXY22170.1"/>
    <property type="molecule type" value="Genomic_DNA"/>
</dbReference>
<dbReference type="GO" id="GO:0016787">
    <property type="term" value="F:hydrolase activity"/>
    <property type="evidence" value="ECO:0007669"/>
    <property type="project" value="UniProtKB-KW"/>
</dbReference>
<dbReference type="InterPro" id="IPR050114">
    <property type="entry name" value="UPF0173_UPF0282_UlaG_hydrolase"/>
</dbReference>
<gene>
    <name evidence="2" type="ORF">BAY60_19950</name>
</gene>
<dbReference type="Gene3D" id="3.60.15.10">
    <property type="entry name" value="Ribonuclease Z/Hydroxyacylglutathione hydrolase-like"/>
    <property type="match status" value="1"/>
</dbReference>
<dbReference type="RefSeq" id="WP_112282771.1">
    <property type="nucleotide sequence ID" value="NZ_MASW01000005.1"/>
</dbReference>
<proteinExistence type="predicted"/>
<dbReference type="PANTHER" id="PTHR43546">
    <property type="entry name" value="UPF0173 METAL-DEPENDENT HYDROLASE MJ1163-RELATED"/>
    <property type="match status" value="1"/>
</dbReference>
<evidence type="ECO:0000313" key="3">
    <source>
        <dbReference type="Proteomes" id="UP000249915"/>
    </source>
</evidence>
<dbReference type="InterPro" id="IPR036866">
    <property type="entry name" value="RibonucZ/Hydroxyglut_hydro"/>
</dbReference>
<organism evidence="2 3">
    <name type="scientific">Prauserella muralis</name>
    <dbReference type="NCBI Taxonomy" id="588067"/>
    <lineage>
        <taxon>Bacteria</taxon>
        <taxon>Bacillati</taxon>
        <taxon>Actinomycetota</taxon>
        <taxon>Actinomycetes</taxon>
        <taxon>Pseudonocardiales</taxon>
        <taxon>Pseudonocardiaceae</taxon>
        <taxon>Prauserella</taxon>
    </lineage>
</organism>
<dbReference type="SUPFAM" id="SSF56281">
    <property type="entry name" value="Metallo-hydrolase/oxidoreductase"/>
    <property type="match status" value="1"/>
</dbReference>
<dbReference type="Proteomes" id="UP000249915">
    <property type="component" value="Unassembled WGS sequence"/>
</dbReference>
<comment type="caution">
    <text evidence="2">The sequence shown here is derived from an EMBL/GenBank/DDBJ whole genome shotgun (WGS) entry which is preliminary data.</text>
</comment>
<name>A0A2V4AN89_9PSEU</name>
<protein>
    <submittedName>
        <fullName evidence="2">MBL fold metallo-hydrolase</fullName>
    </submittedName>
</protein>
<sequence>MTAAPEPGADGLTFIGTATTLLRLGPFTLLTDPNFLHRGQWVHIGHGLVTRRRTEPAAQPADLPPLDAVLLSHLHGDHFDRVARRELSRDVPILTTGHAARRLARQGFREATGMRTWSSQRLTDGDASLTVTAVPARHSATPLDRLLPPVQGSVLEYRPDPDARVRRIYLSGDTVLHDELRQIAAWFGDLDLAVLHLGGTRVLGVRLSMDDRQGADLVEWLRPAGVVPVHFDDYGLFTSPLSNFLTEVADRKLPAEIRLLRRGDTLRLA</sequence>
<evidence type="ECO:0000259" key="1">
    <source>
        <dbReference type="Pfam" id="PF12706"/>
    </source>
</evidence>
<keyword evidence="3" id="KW-1185">Reference proteome</keyword>
<dbReference type="Pfam" id="PF12706">
    <property type="entry name" value="Lactamase_B_2"/>
    <property type="match status" value="1"/>
</dbReference>
<dbReference type="InterPro" id="IPR001279">
    <property type="entry name" value="Metallo-B-lactamas"/>
</dbReference>
<reference evidence="2 3" key="1">
    <citation type="submission" date="2016-07" db="EMBL/GenBank/DDBJ databases">
        <title>Draft genome sequence of Prauserella muralis DSM 45305, isolated from a mould-covered wall in an indoor environment.</title>
        <authorList>
            <person name="Ruckert C."/>
            <person name="Albersmeier A."/>
            <person name="Jiang C.-L."/>
            <person name="Jiang Y."/>
            <person name="Kalinowski J."/>
            <person name="Schneider O."/>
            <person name="Winkler A."/>
            <person name="Zotchev S.B."/>
        </authorList>
    </citation>
    <scope>NUCLEOTIDE SEQUENCE [LARGE SCALE GENOMIC DNA]</scope>
    <source>
        <strain evidence="2 3">DSM 45305</strain>
    </source>
</reference>
<dbReference type="AlphaFoldDB" id="A0A2V4AN89"/>
<feature type="domain" description="Metallo-beta-lactamase" evidence="1">
    <location>
        <begin position="49"/>
        <end position="231"/>
    </location>
</feature>